<dbReference type="REBASE" id="343318">
    <property type="entry name" value="MfoM2ORF1090P"/>
</dbReference>
<dbReference type="InterPro" id="IPR011639">
    <property type="entry name" value="MethylTrfase_TaqI-like_dom"/>
</dbReference>
<dbReference type="InterPro" id="IPR029063">
    <property type="entry name" value="SAM-dependent_MTases_sf"/>
</dbReference>
<dbReference type="GO" id="GO:0004519">
    <property type="term" value="F:endonuclease activity"/>
    <property type="evidence" value="ECO:0007669"/>
    <property type="project" value="UniProtKB-KW"/>
</dbReference>
<dbReference type="SUPFAM" id="SSF53335">
    <property type="entry name" value="S-adenosyl-L-methionine-dependent methyltransferases"/>
    <property type="match status" value="1"/>
</dbReference>
<evidence type="ECO:0000259" key="1">
    <source>
        <dbReference type="Pfam" id="PF07669"/>
    </source>
</evidence>
<dbReference type="GO" id="GO:0032259">
    <property type="term" value="P:methylation"/>
    <property type="evidence" value="ECO:0007669"/>
    <property type="project" value="InterPro"/>
</dbReference>
<dbReference type="EMBL" id="CP041040">
    <property type="protein sequence ID" value="QDE33517.1"/>
    <property type="molecule type" value="Genomic_DNA"/>
</dbReference>
<protein>
    <submittedName>
        <fullName evidence="2">Restriction endonuclease</fullName>
    </submittedName>
</protein>
<evidence type="ECO:0000313" key="3">
    <source>
        <dbReference type="Proteomes" id="UP000316125"/>
    </source>
</evidence>
<evidence type="ECO:0000313" key="2">
    <source>
        <dbReference type="EMBL" id="QDE33517.1"/>
    </source>
</evidence>
<dbReference type="RefSeq" id="WP_140035813.1">
    <property type="nucleotide sequence ID" value="NZ_CP041040.1"/>
</dbReference>
<reference evidence="2 3" key="1">
    <citation type="submission" date="2019-06" db="EMBL/GenBank/DDBJ databases">
        <title>Complete genome of Microbacterium foliorum M2.</title>
        <authorList>
            <person name="Cao G."/>
        </authorList>
    </citation>
    <scope>NUCLEOTIDE SEQUENCE [LARGE SCALE GENOMIC DNA]</scope>
    <source>
        <strain evidence="2 3">M2</strain>
    </source>
</reference>
<organism evidence="2 3">
    <name type="scientific">Microbacterium foliorum</name>
    <dbReference type="NCBI Taxonomy" id="104336"/>
    <lineage>
        <taxon>Bacteria</taxon>
        <taxon>Bacillati</taxon>
        <taxon>Actinomycetota</taxon>
        <taxon>Actinomycetes</taxon>
        <taxon>Micrococcales</taxon>
        <taxon>Microbacteriaceae</taxon>
        <taxon>Microbacterium</taxon>
    </lineage>
</organism>
<keyword evidence="2" id="KW-0255">Endonuclease</keyword>
<dbReference type="GO" id="GO:0003676">
    <property type="term" value="F:nucleic acid binding"/>
    <property type="evidence" value="ECO:0007669"/>
    <property type="project" value="InterPro"/>
</dbReference>
<feature type="domain" description="Type II methyltransferase M.TaqI-like" evidence="1">
    <location>
        <begin position="2"/>
        <end position="82"/>
    </location>
</feature>
<dbReference type="InterPro" id="IPR002052">
    <property type="entry name" value="DNA_methylase_N6_adenine_CS"/>
</dbReference>
<sequence length="345" mass="38635">MSKKFDVVIGNPPYQEEAQGDATNQMPIYHRFMEAAYEVGEKAVLITPARFLFNAGYTPKAWNAKMLEDPHLTVPHYVPDSASLFPGTDIKGGVVVTYRDTTRTGEPIGIFTKYPELNSIIHKLTEQHSSSLVSLGISNDRVYRYTQTMHNEHPQLRALMSGGNQFKLDSRAFERLAAVFFEERPTDGAEYMRVLGLDGRKRSYRWIRSDYITGPVALFKHKVALPKANGSGAFGETLAPPIALEPATAVTGTFITIGAFDTQAQAEACLKYVKSKFARTLLGVLKVTQDNLARVWEYVPAQDFTTGSEIDWSRSIPEIDQQLYARHKLDPNEIAFIESHVKPMV</sequence>
<name>A0A4Y5YL78_9MICO</name>
<keyword evidence="2" id="KW-0540">Nuclease</keyword>
<dbReference type="GO" id="GO:0006304">
    <property type="term" value="P:DNA modification"/>
    <property type="evidence" value="ECO:0007669"/>
    <property type="project" value="InterPro"/>
</dbReference>
<dbReference type="Gene3D" id="3.40.50.150">
    <property type="entry name" value="Vaccinia Virus protein VP39"/>
    <property type="match status" value="1"/>
</dbReference>
<dbReference type="Proteomes" id="UP000316125">
    <property type="component" value="Chromosome"/>
</dbReference>
<dbReference type="Pfam" id="PF07669">
    <property type="entry name" value="Eco57I"/>
    <property type="match status" value="1"/>
</dbReference>
<gene>
    <name evidence="2" type="ORF">FIV50_01080</name>
</gene>
<keyword evidence="2" id="KW-0378">Hydrolase</keyword>
<dbReference type="GO" id="GO:0009007">
    <property type="term" value="F:site-specific DNA-methyltransferase (adenine-specific) activity"/>
    <property type="evidence" value="ECO:0007669"/>
    <property type="project" value="UniProtKB-EC"/>
</dbReference>
<dbReference type="PROSITE" id="PS00092">
    <property type="entry name" value="N6_MTASE"/>
    <property type="match status" value="1"/>
</dbReference>
<accession>A0A4Y5YL78</accession>
<dbReference type="AlphaFoldDB" id="A0A4Y5YL78"/>
<dbReference type="OrthoDB" id="9782445at2"/>
<proteinExistence type="predicted"/>